<dbReference type="RefSeq" id="WP_328859226.1">
    <property type="nucleotide sequence ID" value="NZ_CP108021.1"/>
</dbReference>
<dbReference type="SUPFAM" id="SSF54593">
    <property type="entry name" value="Glyoxalase/Bleomycin resistance protein/Dihydroxybiphenyl dioxygenase"/>
    <property type="match status" value="2"/>
</dbReference>
<keyword evidence="3" id="KW-1185">Reference proteome</keyword>
<dbReference type="InterPro" id="IPR041581">
    <property type="entry name" value="Glyoxalase_6"/>
</dbReference>
<dbReference type="PANTHER" id="PTHR35908:SF1">
    <property type="entry name" value="CONSERVED PROTEIN"/>
    <property type="match status" value="1"/>
</dbReference>
<feature type="domain" description="Glyoxalase-like" evidence="1">
    <location>
        <begin position="11"/>
        <end position="113"/>
    </location>
</feature>
<reference evidence="2 3" key="1">
    <citation type="submission" date="2022-10" db="EMBL/GenBank/DDBJ databases">
        <title>The complete genomes of actinobacterial strains from the NBC collection.</title>
        <authorList>
            <person name="Joergensen T.S."/>
            <person name="Alvarez Arevalo M."/>
            <person name="Sterndorff E.B."/>
            <person name="Faurdal D."/>
            <person name="Vuksanovic O."/>
            <person name="Mourched A.-S."/>
            <person name="Charusanti P."/>
            <person name="Shaw S."/>
            <person name="Blin K."/>
            <person name="Weber T."/>
        </authorList>
    </citation>
    <scope>NUCLEOTIDE SEQUENCE [LARGE SCALE GENOMIC DNA]</scope>
    <source>
        <strain evidence="2 3">NBC_00319</strain>
    </source>
</reference>
<dbReference type="Pfam" id="PF18029">
    <property type="entry name" value="Glyoxalase_6"/>
    <property type="match status" value="2"/>
</dbReference>
<evidence type="ECO:0000313" key="3">
    <source>
        <dbReference type="Proteomes" id="UP001432128"/>
    </source>
</evidence>
<name>A0AAU4K8H9_9NOCA</name>
<organism evidence="2 3">
    <name type="scientific">Williamsia herbipolensis</name>
    <dbReference type="NCBI Taxonomy" id="1603258"/>
    <lineage>
        <taxon>Bacteria</taxon>
        <taxon>Bacillati</taxon>
        <taxon>Actinomycetota</taxon>
        <taxon>Actinomycetes</taxon>
        <taxon>Mycobacteriales</taxon>
        <taxon>Nocardiaceae</taxon>
        <taxon>Williamsia</taxon>
    </lineage>
</organism>
<dbReference type="InterPro" id="IPR029068">
    <property type="entry name" value="Glyas_Bleomycin-R_OHBP_Dase"/>
</dbReference>
<dbReference type="PANTHER" id="PTHR35908">
    <property type="entry name" value="HYPOTHETICAL FUSION PROTEIN"/>
    <property type="match status" value="1"/>
</dbReference>
<dbReference type="KEGG" id="whr:OG579_11625"/>
<sequence>MAVTSVRWLSVVLDFPADEFGDEVTFWRAIAGSTVSPPRGEKRQFASLEPFNGDPHLLVQRIDHGVGGVHLDLAVDDIVVSAAGAQEIGAAVVSWADDCITMTSPAGFVFCLVVWRGQSRKSRPIRWPGDTISIIDQVSIDIPSRRFDRECAFWEALTGWEVIGGSGGRPEFRHLARPEHLAVRILLQATNSGAISGHVDLASTHPADEVARHEDWGAEVVAEHGDWTVMADPTGRPYCITARNPRTGELPG</sequence>
<gene>
    <name evidence="2" type="ORF">OG579_11625</name>
</gene>
<feature type="domain" description="Glyoxalase-like" evidence="1">
    <location>
        <begin position="138"/>
        <end position="241"/>
    </location>
</feature>
<dbReference type="EMBL" id="CP108021">
    <property type="protein sequence ID" value="WUM22375.1"/>
    <property type="molecule type" value="Genomic_DNA"/>
</dbReference>
<protein>
    <submittedName>
        <fullName evidence="2">VOC family protein</fullName>
    </submittedName>
</protein>
<evidence type="ECO:0000313" key="2">
    <source>
        <dbReference type="EMBL" id="WUM22375.1"/>
    </source>
</evidence>
<dbReference type="Gene3D" id="3.10.180.10">
    <property type="entry name" value="2,3-Dihydroxybiphenyl 1,2-Dioxygenase, domain 1"/>
    <property type="match status" value="2"/>
</dbReference>
<dbReference type="Proteomes" id="UP001432128">
    <property type="component" value="Chromosome"/>
</dbReference>
<dbReference type="AlphaFoldDB" id="A0AAU4K8H9"/>
<proteinExistence type="predicted"/>
<accession>A0AAU4K8H9</accession>
<evidence type="ECO:0000259" key="1">
    <source>
        <dbReference type="Pfam" id="PF18029"/>
    </source>
</evidence>